<evidence type="ECO:0000256" key="1">
    <source>
        <dbReference type="ARBA" id="ARBA00001936"/>
    </source>
</evidence>
<dbReference type="AlphaFoldDB" id="G8BSK9"/>
<dbReference type="GO" id="GO:0004081">
    <property type="term" value="F:bis(5'-nucleosyl)-tetraphosphatase (asymmetrical) activity"/>
    <property type="evidence" value="ECO:0007669"/>
    <property type="project" value="EnsemblFungi"/>
</dbReference>
<feature type="active site" description="Tele-AMP-histidine intermediate" evidence="9">
    <location>
        <position position="98"/>
    </location>
</feature>
<evidence type="ECO:0000256" key="8">
    <source>
        <dbReference type="ARBA" id="ARBA00047780"/>
    </source>
</evidence>
<dbReference type="Gene3D" id="3.30.428.10">
    <property type="entry name" value="HIT-like"/>
    <property type="match status" value="1"/>
</dbReference>
<evidence type="ECO:0000256" key="12">
    <source>
        <dbReference type="PROSITE-ProRule" id="PRU00464"/>
    </source>
</evidence>
<dbReference type="STRING" id="1071381.G8BSK9"/>
<comment type="cofactor">
    <cofactor evidence="1 13">
        <name>Mn(2+)</name>
        <dbReference type="ChEBI" id="CHEBI:29035"/>
    </cofactor>
</comment>
<dbReference type="RefSeq" id="XP_003685264.1">
    <property type="nucleotide sequence ID" value="XM_003685216.1"/>
</dbReference>
<evidence type="ECO:0000313" key="15">
    <source>
        <dbReference type="EMBL" id="CCE62830.1"/>
    </source>
</evidence>
<sequence length="186" mass="21644">MSSPIYFSKFIVTDQVFYVSKFCYALVNLKPLVPGHVLIVPLRTSVQNLSQLSKEESSDFFNTVQLMQNFIYHTYQADAMNIAIQDGPEAGQSVPHLHTHIIPRYRLNNIGDQIYNKLDSWDGSEWEKRRETYLSANGRMGRKELAKPEDQRVERTAEVMKKEAITLNEKLQNYITQNPDMKKWID</sequence>
<dbReference type="SUPFAM" id="SSF54197">
    <property type="entry name" value="HIT-like"/>
    <property type="match status" value="1"/>
</dbReference>
<feature type="short sequence motif" description="Histidine triad motif" evidence="12">
    <location>
        <begin position="96"/>
        <end position="100"/>
    </location>
</feature>
<name>G8BSK9_TETPH</name>
<keyword evidence="6 13" id="KW-0378">Hydrolase</keyword>
<dbReference type="InterPro" id="IPR011146">
    <property type="entry name" value="HIT-like"/>
</dbReference>
<evidence type="ECO:0000256" key="5">
    <source>
        <dbReference type="ARBA" id="ARBA00022741"/>
    </source>
</evidence>
<reference evidence="15 16" key="1">
    <citation type="journal article" date="2011" name="Proc. Natl. Acad. Sci. U.S.A.">
        <title>Evolutionary erosion of yeast sex chromosomes by mating-type switching accidents.</title>
        <authorList>
            <person name="Gordon J.L."/>
            <person name="Armisen D."/>
            <person name="Proux-Wera E."/>
            <person name="Oheigeartaigh S.S."/>
            <person name="Byrne K.P."/>
            <person name="Wolfe K.H."/>
        </authorList>
    </citation>
    <scope>NUCLEOTIDE SEQUENCE [LARGE SCALE GENOMIC DNA]</scope>
    <source>
        <strain evidence="16">ATCC 24235 / CBS 4417 / NBRC 1672 / NRRL Y-8282 / UCD 70-5</strain>
    </source>
</reference>
<dbReference type="CDD" id="cd01275">
    <property type="entry name" value="FHIT"/>
    <property type="match status" value="1"/>
</dbReference>
<evidence type="ECO:0000256" key="11">
    <source>
        <dbReference type="PIRSR" id="PIRSR639383-3"/>
    </source>
</evidence>
<dbReference type="OMA" id="QVVHQFI"/>
<dbReference type="PANTHER" id="PTHR46243">
    <property type="entry name" value="BIS(5'-ADENOSYL)-TRIPHOSPHATASE"/>
    <property type="match status" value="1"/>
</dbReference>
<dbReference type="GO" id="GO:0000166">
    <property type="term" value="F:nucleotide binding"/>
    <property type="evidence" value="ECO:0007669"/>
    <property type="project" value="UniProtKB-KW"/>
</dbReference>
<dbReference type="PANTHER" id="PTHR46243:SF1">
    <property type="entry name" value="BIS(5'-ADENOSYL)-TRIPHOSPHATASE"/>
    <property type="match status" value="1"/>
</dbReference>
<organism evidence="15 16">
    <name type="scientific">Tetrapisispora phaffii (strain ATCC 24235 / CBS 4417 / NBRC 1672 / NRRL Y-8282 / UCD 70-5)</name>
    <name type="common">Yeast</name>
    <name type="synonym">Fabospora phaffii</name>
    <dbReference type="NCBI Taxonomy" id="1071381"/>
    <lineage>
        <taxon>Eukaryota</taxon>
        <taxon>Fungi</taxon>
        <taxon>Dikarya</taxon>
        <taxon>Ascomycota</taxon>
        <taxon>Saccharomycotina</taxon>
        <taxon>Saccharomycetes</taxon>
        <taxon>Saccharomycetales</taxon>
        <taxon>Saccharomycetaceae</taxon>
        <taxon>Tetrapisispora</taxon>
    </lineage>
</organism>
<proteinExistence type="predicted"/>
<dbReference type="InterPro" id="IPR036265">
    <property type="entry name" value="HIT-like_sf"/>
</dbReference>
<dbReference type="InterPro" id="IPR051884">
    <property type="entry name" value="Bis(5'-adenosyl)-TPase_reg"/>
</dbReference>
<feature type="binding site" evidence="10">
    <location>
        <position position="100"/>
    </location>
    <ligand>
        <name>substrate</name>
    </ligand>
</feature>
<feature type="binding site" evidence="10">
    <location>
        <position position="28"/>
    </location>
    <ligand>
        <name>substrate</name>
    </ligand>
</feature>
<dbReference type="PROSITE" id="PS51084">
    <property type="entry name" value="HIT_2"/>
    <property type="match status" value="1"/>
</dbReference>
<dbReference type="EC" id="3.6.1.29" evidence="3 13"/>
<evidence type="ECO:0000256" key="3">
    <source>
        <dbReference type="ARBA" id="ARBA00012377"/>
    </source>
</evidence>
<dbReference type="OrthoDB" id="680339at2759"/>
<evidence type="ECO:0000256" key="6">
    <source>
        <dbReference type="ARBA" id="ARBA00022801"/>
    </source>
</evidence>
<evidence type="ECO:0000313" key="16">
    <source>
        <dbReference type="Proteomes" id="UP000005666"/>
    </source>
</evidence>
<feature type="domain" description="HIT" evidence="14">
    <location>
        <begin position="3"/>
        <end position="115"/>
    </location>
</feature>
<evidence type="ECO:0000256" key="13">
    <source>
        <dbReference type="RuleBase" id="RU366076"/>
    </source>
</evidence>
<keyword evidence="16" id="KW-1185">Reference proteome</keyword>
<dbReference type="eggNOG" id="KOG3379">
    <property type="taxonomic scope" value="Eukaryota"/>
</dbReference>
<evidence type="ECO:0000256" key="2">
    <source>
        <dbReference type="ARBA" id="ARBA00011738"/>
    </source>
</evidence>
<accession>G8BSK9</accession>
<dbReference type="KEGG" id="tpf:TPHA_0D01910"/>
<comment type="catalytic activity">
    <reaction evidence="8 13">
        <text>P(1),P(3)-bis(5'-adenosyl) triphosphate + H2O = AMP + ADP + 2 H(+)</text>
        <dbReference type="Rhea" id="RHEA:13893"/>
        <dbReference type="ChEBI" id="CHEBI:15377"/>
        <dbReference type="ChEBI" id="CHEBI:15378"/>
        <dbReference type="ChEBI" id="CHEBI:58529"/>
        <dbReference type="ChEBI" id="CHEBI:456215"/>
        <dbReference type="ChEBI" id="CHEBI:456216"/>
        <dbReference type="EC" id="3.6.1.29"/>
    </reaction>
</comment>
<feature type="site" description="Important for induction of apoptosis" evidence="11">
    <location>
        <position position="115"/>
    </location>
</feature>
<evidence type="ECO:0000259" key="14">
    <source>
        <dbReference type="PROSITE" id="PS51084"/>
    </source>
</evidence>
<dbReference type="InterPro" id="IPR019808">
    <property type="entry name" value="Histidine_triad_CS"/>
</dbReference>
<dbReference type="EMBL" id="HE612859">
    <property type="protein sequence ID" value="CCE62830.1"/>
    <property type="molecule type" value="Genomic_DNA"/>
</dbReference>
<comment type="function">
    <text evidence="7">Cleaves A-5'-PPP-5'A to yield AMP and ADP. Can cleave all dinucleoside polyphosphates, provided the phosphate chain contains at least 3 phosphates and that 1 of the 2 bases composing the nucleotide is a purine. Is most effective on dinucleoside triphosphates. Negatively regulates intracellular dinucleoside polyphosphate levels, which elevate following heat shock.</text>
</comment>
<evidence type="ECO:0000256" key="4">
    <source>
        <dbReference type="ARBA" id="ARBA00014605"/>
    </source>
</evidence>
<dbReference type="GeneID" id="11531129"/>
<evidence type="ECO:0000256" key="10">
    <source>
        <dbReference type="PIRSR" id="PIRSR639383-2"/>
    </source>
</evidence>
<dbReference type="GO" id="GO:0015964">
    <property type="term" value="P:diadenosine triphosphate catabolic process"/>
    <property type="evidence" value="ECO:0007669"/>
    <property type="project" value="EnsemblFungi"/>
</dbReference>
<evidence type="ECO:0000256" key="9">
    <source>
        <dbReference type="PIRSR" id="PIRSR639383-1"/>
    </source>
</evidence>
<dbReference type="Proteomes" id="UP000005666">
    <property type="component" value="Chromosome 4"/>
</dbReference>
<dbReference type="Pfam" id="PF01230">
    <property type="entry name" value="HIT"/>
    <property type="match status" value="1"/>
</dbReference>
<feature type="binding site" evidence="10">
    <location>
        <begin position="91"/>
        <end position="94"/>
    </location>
    <ligand>
        <name>substrate</name>
    </ligand>
</feature>
<dbReference type="PROSITE" id="PS00892">
    <property type="entry name" value="HIT_1"/>
    <property type="match status" value="1"/>
</dbReference>
<dbReference type="HOGENOM" id="CLU_056776_7_2_1"/>
<feature type="binding site" evidence="10">
    <location>
        <position position="85"/>
    </location>
    <ligand>
        <name>substrate</name>
    </ligand>
</feature>
<dbReference type="InterPro" id="IPR039383">
    <property type="entry name" value="FHIT"/>
</dbReference>
<evidence type="ECO:0000256" key="7">
    <source>
        <dbReference type="ARBA" id="ARBA00025241"/>
    </source>
</evidence>
<comment type="subunit">
    <text evidence="2">Homodimer.</text>
</comment>
<gene>
    <name evidence="15" type="primary">TPHA0D01910</name>
    <name evidence="15" type="ordered locus">TPHA_0D01910</name>
</gene>
<protein>
    <recommendedName>
        <fullName evidence="4 13">Bis(5'-adenosyl)-triphosphatase</fullName>
        <ecNumber evidence="3 13">3.6.1.29</ecNumber>
    </recommendedName>
</protein>
<dbReference type="GO" id="GO:0047710">
    <property type="term" value="F:bis(5'-adenosyl)-triphosphatase activity"/>
    <property type="evidence" value="ECO:0007669"/>
    <property type="project" value="UniProtKB-UniRule"/>
</dbReference>
<keyword evidence="5 13" id="KW-0547">Nucleotide-binding</keyword>
<dbReference type="FunFam" id="3.30.428.10:FF:000011">
    <property type="entry name" value="Fragile histidine triad"/>
    <property type="match status" value="1"/>
</dbReference>